<dbReference type="Gene3D" id="1.10.260.40">
    <property type="entry name" value="lambda repressor-like DNA-binding domains"/>
    <property type="match status" value="1"/>
</dbReference>
<evidence type="ECO:0000313" key="2">
    <source>
        <dbReference type="EMBL" id="SFU40147.1"/>
    </source>
</evidence>
<dbReference type="EMBL" id="FPBX01000003">
    <property type="protein sequence ID" value="SFU40147.1"/>
    <property type="molecule type" value="Genomic_DNA"/>
</dbReference>
<dbReference type="SUPFAM" id="SSF47413">
    <property type="entry name" value="lambda repressor-like DNA-binding domains"/>
    <property type="match status" value="1"/>
</dbReference>
<dbReference type="RefSeq" id="WP_054254688.1">
    <property type="nucleotide sequence ID" value="NZ_CYIG01000001.1"/>
</dbReference>
<name>A0A1I7FVE6_9BURK</name>
<dbReference type="InterPro" id="IPR001387">
    <property type="entry name" value="Cro/C1-type_HTH"/>
</dbReference>
<dbReference type="PROSITE" id="PS50943">
    <property type="entry name" value="HTH_CROC1"/>
    <property type="match status" value="1"/>
</dbReference>
<keyword evidence="3" id="KW-1185">Reference proteome</keyword>
<dbReference type="AlphaFoldDB" id="A0A1I7FVE6"/>
<sequence>MIGVQSHALLERQLLLQLGDRLKRLRKAQRLGTVELAARAGMTRNTLRAIESGDPAPSIGTYLRVMSILGVGGDLALLAGDVLQPAPAGSAAARSRHPAPVVHVRVRADPTRHQLQDLQSLALHEEAVRLAKADPAQVQQAKDTLQRWLATGDVRSAALWREWEDILKAGAWRKVLARTRRAQQLRQASPLVTILPPETRQSILQQVGELKRGVTMGDEMGDAPEDQP</sequence>
<dbReference type="GO" id="GO:0003677">
    <property type="term" value="F:DNA binding"/>
    <property type="evidence" value="ECO:0007669"/>
    <property type="project" value="UniProtKB-KW"/>
</dbReference>
<dbReference type="Pfam" id="PF13560">
    <property type="entry name" value="HTH_31"/>
    <property type="match status" value="1"/>
</dbReference>
<accession>A0A1I7FVE6</accession>
<evidence type="ECO:0000259" key="1">
    <source>
        <dbReference type="PROSITE" id="PS50943"/>
    </source>
</evidence>
<evidence type="ECO:0000313" key="3">
    <source>
        <dbReference type="Proteomes" id="UP000183656"/>
    </source>
</evidence>
<keyword evidence="2" id="KW-0238">DNA-binding</keyword>
<dbReference type="InterPro" id="IPR010982">
    <property type="entry name" value="Lambda_DNA-bd_dom_sf"/>
</dbReference>
<dbReference type="Proteomes" id="UP000183656">
    <property type="component" value="Unassembled WGS sequence"/>
</dbReference>
<proteinExistence type="predicted"/>
<dbReference type="CDD" id="cd00093">
    <property type="entry name" value="HTH_XRE"/>
    <property type="match status" value="1"/>
</dbReference>
<gene>
    <name evidence="2" type="ORF">SAMN04489707_100371</name>
</gene>
<feature type="domain" description="HTH cro/C1-type" evidence="1">
    <location>
        <begin position="22"/>
        <end position="75"/>
    </location>
</feature>
<dbReference type="OrthoDB" id="8961306at2"/>
<reference evidence="2 3" key="1">
    <citation type="submission" date="2016-10" db="EMBL/GenBank/DDBJ databases">
        <authorList>
            <person name="de Groot N.N."/>
        </authorList>
    </citation>
    <scope>NUCLEOTIDE SEQUENCE [LARGE SCALE GENOMIC DNA]</scope>
    <source>
        <strain evidence="2 3">R-24608</strain>
    </source>
</reference>
<dbReference type="STRING" id="343013.SAMN04489707_100371"/>
<organism evidence="2 3">
    <name type="scientific">Paenacidovorax caeni</name>
    <dbReference type="NCBI Taxonomy" id="343013"/>
    <lineage>
        <taxon>Bacteria</taxon>
        <taxon>Pseudomonadati</taxon>
        <taxon>Pseudomonadota</taxon>
        <taxon>Betaproteobacteria</taxon>
        <taxon>Burkholderiales</taxon>
        <taxon>Comamonadaceae</taxon>
        <taxon>Paenacidovorax</taxon>
    </lineage>
</organism>
<dbReference type="SMART" id="SM00530">
    <property type="entry name" value="HTH_XRE"/>
    <property type="match status" value="1"/>
</dbReference>
<protein>
    <submittedName>
        <fullName evidence="2">DNA-binding transcriptional regulator, XRE-family HTH domain</fullName>
    </submittedName>
</protein>